<keyword evidence="1" id="KW-0812">Transmembrane</keyword>
<dbReference type="SUPFAM" id="SSF81442">
    <property type="entry name" value="Cytochrome c oxidase subunit I-like"/>
    <property type="match status" value="1"/>
</dbReference>
<sequence>MKSAHQHLNFFGWISMMIFGVGYKLLPNYAGKIVIHSLTMARVRFWLANLGFIGLLCFYALWSAVRSHVAFALTILGAATVIASIALLGLNVWLTFRPEVSPAESQSLHRKGGQE</sequence>
<feature type="transmembrane region" description="Helical" evidence="1">
    <location>
        <begin position="46"/>
        <end position="65"/>
    </location>
</feature>
<comment type="caution">
    <text evidence="2">The sequence shown here is derived from an EMBL/GenBank/DDBJ whole genome shotgun (WGS) entry which is preliminary data.</text>
</comment>
<dbReference type="Gene3D" id="1.20.210.10">
    <property type="entry name" value="Cytochrome c oxidase-like, subunit I domain"/>
    <property type="match status" value="1"/>
</dbReference>
<dbReference type="EMBL" id="JACPSX010000110">
    <property type="protein sequence ID" value="MBI3014671.1"/>
    <property type="molecule type" value="Genomic_DNA"/>
</dbReference>
<dbReference type="AlphaFoldDB" id="A0A932GP98"/>
<name>A0A932GP98_UNCTE</name>
<dbReference type="InterPro" id="IPR036927">
    <property type="entry name" value="Cyt_c_oxase-like_su1_sf"/>
</dbReference>
<proteinExistence type="predicted"/>
<reference evidence="2" key="1">
    <citation type="submission" date="2020-07" db="EMBL/GenBank/DDBJ databases">
        <title>Huge and variable diversity of episymbiotic CPR bacteria and DPANN archaea in groundwater ecosystems.</title>
        <authorList>
            <person name="He C.Y."/>
            <person name="Keren R."/>
            <person name="Whittaker M."/>
            <person name="Farag I.F."/>
            <person name="Doudna J."/>
            <person name="Cate J.H.D."/>
            <person name="Banfield J.F."/>
        </authorList>
    </citation>
    <scope>NUCLEOTIDE SEQUENCE</scope>
    <source>
        <strain evidence="2">NC_groundwater_717_Ag_S-0.2um_59_8</strain>
    </source>
</reference>
<keyword evidence="1" id="KW-0472">Membrane</keyword>
<evidence type="ECO:0000313" key="2">
    <source>
        <dbReference type="EMBL" id="MBI3014671.1"/>
    </source>
</evidence>
<accession>A0A932GP98</accession>
<evidence type="ECO:0000313" key="3">
    <source>
        <dbReference type="Proteomes" id="UP000741360"/>
    </source>
</evidence>
<feature type="transmembrane region" description="Helical" evidence="1">
    <location>
        <begin position="71"/>
        <end position="94"/>
    </location>
</feature>
<gene>
    <name evidence="2" type="ORF">HYY65_06360</name>
</gene>
<keyword evidence="1" id="KW-1133">Transmembrane helix</keyword>
<evidence type="ECO:0000256" key="1">
    <source>
        <dbReference type="SAM" id="Phobius"/>
    </source>
</evidence>
<protein>
    <submittedName>
        <fullName evidence="2">Uncharacterized protein</fullName>
    </submittedName>
</protein>
<dbReference type="Proteomes" id="UP000741360">
    <property type="component" value="Unassembled WGS sequence"/>
</dbReference>
<feature type="transmembrane region" description="Helical" evidence="1">
    <location>
        <begin position="6"/>
        <end position="26"/>
    </location>
</feature>
<organism evidence="2 3">
    <name type="scientific">Tectimicrobiota bacterium</name>
    <dbReference type="NCBI Taxonomy" id="2528274"/>
    <lineage>
        <taxon>Bacteria</taxon>
        <taxon>Pseudomonadati</taxon>
        <taxon>Nitrospinota/Tectimicrobiota group</taxon>
        <taxon>Candidatus Tectimicrobiota</taxon>
    </lineage>
</organism>